<evidence type="ECO:0000313" key="2">
    <source>
        <dbReference type="EMBL" id="EMF55691.1"/>
    </source>
</evidence>
<feature type="region of interest" description="Disordered" evidence="1">
    <location>
        <begin position="1"/>
        <end position="38"/>
    </location>
</feature>
<gene>
    <name evidence="2" type="ORF">SBD_3004</name>
</gene>
<accession>M3EHF4</accession>
<organism evidence="2 3">
    <name type="scientific">Streptomyces bottropensis ATCC 25435</name>
    <dbReference type="NCBI Taxonomy" id="1054862"/>
    <lineage>
        <taxon>Bacteria</taxon>
        <taxon>Bacillati</taxon>
        <taxon>Actinomycetota</taxon>
        <taxon>Actinomycetes</taxon>
        <taxon>Kitasatosporales</taxon>
        <taxon>Streptomycetaceae</taxon>
        <taxon>Streptomyces</taxon>
    </lineage>
</organism>
<reference evidence="3" key="1">
    <citation type="journal article" date="2013" name="Genome Announc.">
        <title>Draft Genome Sequence of Streptomyces bottropensis ATCC 25435, a Bottromycin-Producing Actinomycete.</title>
        <authorList>
            <person name="Zhang H."/>
            <person name="Zhou W."/>
            <person name="Zhuang Y."/>
            <person name="Liang X."/>
            <person name="Liu T."/>
        </authorList>
    </citation>
    <scope>NUCLEOTIDE SEQUENCE [LARGE SCALE GENOMIC DNA]</scope>
    <source>
        <strain evidence="3">ATCC 25435</strain>
    </source>
</reference>
<evidence type="ECO:0000313" key="3">
    <source>
        <dbReference type="Proteomes" id="UP000030760"/>
    </source>
</evidence>
<sequence length="38" mass="4026">MCLGPDPGQPVGATTHALQALPPEPTDRAPRPRPHNQT</sequence>
<proteinExistence type="predicted"/>
<name>M3EHF4_9ACTN</name>
<dbReference type="Proteomes" id="UP000030760">
    <property type="component" value="Unassembled WGS sequence"/>
</dbReference>
<dbReference type="AlphaFoldDB" id="M3EHF4"/>
<dbReference type="EMBL" id="KB405067">
    <property type="protein sequence ID" value="EMF55691.1"/>
    <property type="molecule type" value="Genomic_DNA"/>
</dbReference>
<evidence type="ECO:0000256" key="1">
    <source>
        <dbReference type="SAM" id="MobiDB-lite"/>
    </source>
</evidence>
<protein>
    <submittedName>
        <fullName evidence="2">Uncharacterized protein</fullName>
    </submittedName>
</protein>